<feature type="domain" description="HTH araC/xylS-type" evidence="14">
    <location>
        <begin position="1255"/>
        <end position="1354"/>
    </location>
</feature>
<evidence type="ECO:0000313" key="17">
    <source>
        <dbReference type="EMBL" id="MCG9970540.1"/>
    </source>
</evidence>
<dbReference type="EC" id="2.7.13.3" evidence="2"/>
<dbReference type="PANTHER" id="PTHR43547:SF2">
    <property type="entry name" value="HYBRID SIGNAL TRANSDUCTION HISTIDINE KINASE C"/>
    <property type="match status" value="1"/>
</dbReference>
<keyword evidence="13" id="KW-0812">Transmembrane</keyword>
<accession>A0A9X1UV01</accession>
<evidence type="ECO:0000256" key="7">
    <source>
        <dbReference type="ARBA" id="ARBA00022840"/>
    </source>
</evidence>
<dbReference type="Proteomes" id="UP001139344">
    <property type="component" value="Unassembled WGS sequence"/>
</dbReference>
<dbReference type="SUPFAM" id="SSF55874">
    <property type="entry name" value="ATPase domain of HSP90 chaperone/DNA topoisomerase II/histidine kinase"/>
    <property type="match status" value="1"/>
</dbReference>
<keyword evidence="13" id="KW-1133">Transmembrane helix</keyword>
<dbReference type="PRINTS" id="PR00344">
    <property type="entry name" value="BCTRLSENSOR"/>
</dbReference>
<dbReference type="PROSITE" id="PS01124">
    <property type="entry name" value="HTH_ARAC_FAMILY_2"/>
    <property type="match status" value="1"/>
</dbReference>
<sequence length="1362" mass="155791">MLRIFFITIIFLIFYPTIPYAQEKNYIFKKLTSADGLSQSSVISIHQDKLGQMWLGTRDGLNKFDGSKFTVYKNVPDDSSSISNDDILSIEEDEDAFIWIGTYNGLNQYNPETNNFKTYFHSNNKNSLSNNTIWSIEVINNGEIWLGTTNGLSIYHKNTKEFQNLFHFSKDPTSLPDNHVLSILQTKRGDIYVGTANGLARAIKRDGSYSFRSLKRNLYVQDLIEDREGNVWVATKNKGLFKLSKGADNLNTFKTSQGNIIDNDIRSLTIDNAGRMWLGTYEGLRIINSGGKVDKVLNNPYKNTSLSRNTIKSLYTDRKGSVWIGTYYGGINIWDNANSNFITYTQDGSKNQLSYDVISSIEKDISGNLYFGTEGGGITVLNNNNAEYITSFKFNKLPSDNIKSLLVTGQKMWIGTFNQGLAIFDLKTKKFLNGIISESLNEYLAETGVYTIKRENKAIFWIGTFGKGVIKFDSIDKSFRTFTSDSDNTYTLTSNQVRNILIDSNNSIWIATEKGLNKIVFNDNEDKYIIEHFFYDSKANSGEDILTIFEDTKGRIWIGTKSKGLFLHNKNSFHSTGIRIDSGPLASPIHSILEDESNTLWISTNHGIVNYDPETKSANLYNQNEGLISNEFNNNASLKLNSRRFYFGGPSGVSSFNPQNIVTNNYSPQVLLTDFRIKSESVDADQRILDRSITYTKAIELAYDEANFTITFAIPNYINSTSNQYAYRLAGLEEEWNKTFNNEASYTIQNAGTYTFEVKGANNDNVWNSQPTKLQIDVRPAPWKSWWAFVIYAALIALALYGLIWIMKSKTRLKHELELEQLERERNKMANKAKLQFFTNISHEFRTPLTLILGPLQQLLLNYKGSNKMYKKLLVIESNAHHLLQLINRLMDFRKLENDQFKIEAAEGNIVKFIKEIYLSFKEFANIGNYNYTFHTSDDEILVFYDRRKLERVFYNLISNAFRYTPKGGDITIRIIKNLENIEIAIEDSGIGITKENQAKVFDRFYEIGKNTQTKEPYNQGTGIGLSIVKNIVKLHKGCIKLYSEGENKGSIFKVELPLGEDHLSDSEIIRDFRFSDDVSLYKNQLKNRELTFDKGMNELLQDKNRPSVLIVEDNEPLRSFIVNLLKEDYNILEAENGKIAMEKALKHIPDLIISDVIMPEMVGTELCAKIKKNLKTSHIPVVLLTSRSSLIYKFEGLESGADDYISKPFNVREFTLRVKNLLESTHRLKNKFSNENKLSPSDLTVSSMDEKLLERALQIVENNIDNEQFNIPTFSSELGVSRTMLFTKIKAWTNYTPNEFITEIRMKRAAQLLEQGKINVSQVSYKVGFKNPKYFTKCFQKKFGLTPSQYSNKFYDDVPSF</sequence>
<comment type="catalytic activity">
    <reaction evidence="1">
        <text>ATP + protein L-histidine = ADP + protein N-phospho-L-histidine.</text>
        <dbReference type="EC" id="2.7.13.3"/>
    </reaction>
</comment>
<dbReference type="GO" id="GO:0003700">
    <property type="term" value="F:DNA-binding transcription factor activity"/>
    <property type="evidence" value="ECO:0007669"/>
    <property type="project" value="InterPro"/>
</dbReference>
<comment type="caution">
    <text evidence="17">The sequence shown here is derived from an EMBL/GenBank/DDBJ whole genome shotgun (WGS) entry which is preliminary data.</text>
</comment>
<protein>
    <recommendedName>
        <fullName evidence="2">histidine kinase</fullName>
        <ecNumber evidence="2">2.7.13.3</ecNumber>
    </recommendedName>
</protein>
<dbReference type="InterPro" id="IPR013783">
    <property type="entry name" value="Ig-like_fold"/>
</dbReference>
<keyword evidence="3 12" id="KW-0597">Phosphoprotein</keyword>
<dbReference type="Pfam" id="PF07495">
    <property type="entry name" value="Y_Y_Y"/>
    <property type="match status" value="1"/>
</dbReference>
<dbReference type="SMART" id="SM00448">
    <property type="entry name" value="REC"/>
    <property type="match status" value="1"/>
</dbReference>
<keyword evidence="11" id="KW-0804">Transcription</keyword>
<feature type="domain" description="Histidine kinase" evidence="15">
    <location>
        <begin position="840"/>
        <end position="1061"/>
    </location>
</feature>
<dbReference type="InterPro" id="IPR018060">
    <property type="entry name" value="HTH_AraC"/>
</dbReference>
<dbReference type="SUPFAM" id="SSF46689">
    <property type="entry name" value="Homeodomain-like"/>
    <property type="match status" value="1"/>
</dbReference>
<keyword evidence="6" id="KW-0418">Kinase</keyword>
<dbReference type="InterPro" id="IPR011006">
    <property type="entry name" value="CheY-like_superfamily"/>
</dbReference>
<dbReference type="GO" id="GO:0000155">
    <property type="term" value="F:phosphorelay sensor kinase activity"/>
    <property type="evidence" value="ECO:0007669"/>
    <property type="project" value="InterPro"/>
</dbReference>
<dbReference type="EMBL" id="JAJSON010000009">
    <property type="protein sequence ID" value="MCG9970540.1"/>
    <property type="molecule type" value="Genomic_DNA"/>
</dbReference>
<dbReference type="InterPro" id="IPR003594">
    <property type="entry name" value="HATPase_dom"/>
</dbReference>
<keyword evidence="4" id="KW-0808">Transferase</keyword>
<dbReference type="Gene3D" id="1.10.10.60">
    <property type="entry name" value="Homeodomain-like"/>
    <property type="match status" value="1"/>
</dbReference>
<feature type="transmembrane region" description="Helical" evidence="13">
    <location>
        <begin position="786"/>
        <end position="806"/>
    </location>
</feature>
<dbReference type="SUPFAM" id="SSF63829">
    <property type="entry name" value="Calcium-dependent phosphotriesterase"/>
    <property type="match status" value="3"/>
</dbReference>
<dbReference type="PANTHER" id="PTHR43547">
    <property type="entry name" value="TWO-COMPONENT HISTIDINE KINASE"/>
    <property type="match status" value="1"/>
</dbReference>
<dbReference type="GO" id="GO:0005524">
    <property type="term" value="F:ATP binding"/>
    <property type="evidence" value="ECO:0007669"/>
    <property type="project" value="UniProtKB-KW"/>
</dbReference>
<dbReference type="SUPFAM" id="SSF47384">
    <property type="entry name" value="Homodimeric domain of signal transducing histidine kinase"/>
    <property type="match status" value="1"/>
</dbReference>
<keyword evidence="13" id="KW-0472">Membrane</keyword>
<dbReference type="SMART" id="SM00387">
    <property type="entry name" value="HATPase_c"/>
    <property type="match status" value="1"/>
</dbReference>
<dbReference type="InterPro" id="IPR018062">
    <property type="entry name" value="HTH_AraC-typ_CS"/>
</dbReference>
<dbReference type="SMART" id="SM00342">
    <property type="entry name" value="HTH_ARAC"/>
    <property type="match status" value="1"/>
</dbReference>
<feature type="domain" description="Response regulatory" evidence="16">
    <location>
        <begin position="1108"/>
        <end position="1223"/>
    </location>
</feature>
<dbReference type="Gene3D" id="2.130.10.10">
    <property type="entry name" value="YVTN repeat-like/Quinoprotein amine dehydrogenase"/>
    <property type="match status" value="4"/>
</dbReference>
<dbReference type="RefSeq" id="WP_240095952.1">
    <property type="nucleotide sequence ID" value="NZ_JAJSON010000009.1"/>
</dbReference>
<keyword evidence="7 17" id="KW-0067">ATP-binding</keyword>
<dbReference type="FunFam" id="1.10.287.130:FF:000034">
    <property type="entry name" value="Two-component system sensor histidine kinase/response regulator"/>
    <property type="match status" value="1"/>
</dbReference>
<keyword evidence="10" id="KW-0238">DNA-binding</keyword>
<evidence type="ECO:0000256" key="10">
    <source>
        <dbReference type="ARBA" id="ARBA00023125"/>
    </source>
</evidence>
<evidence type="ECO:0000256" key="2">
    <source>
        <dbReference type="ARBA" id="ARBA00012438"/>
    </source>
</evidence>
<dbReference type="GO" id="GO:0043565">
    <property type="term" value="F:sequence-specific DNA binding"/>
    <property type="evidence" value="ECO:0007669"/>
    <property type="project" value="InterPro"/>
</dbReference>
<dbReference type="Pfam" id="PF00512">
    <property type="entry name" value="HisKA"/>
    <property type="match status" value="1"/>
</dbReference>
<dbReference type="CDD" id="cd00082">
    <property type="entry name" value="HisKA"/>
    <property type="match status" value="1"/>
</dbReference>
<dbReference type="Pfam" id="PF02518">
    <property type="entry name" value="HATPase_c"/>
    <property type="match status" value="1"/>
</dbReference>
<dbReference type="CDD" id="cd17574">
    <property type="entry name" value="REC_OmpR"/>
    <property type="match status" value="1"/>
</dbReference>
<evidence type="ECO:0000256" key="5">
    <source>
        <dbReference type="ARBA" id="ARBA00022741"/>
    </source>
</evidence>
<evidence type="ECO:0000256" key="13">
    <source>
        <dbReference type="SAM" id="Phobius"/>
    </source>
</evidence>
<evidence type="ECO:0000259" key="14">
    <source>
        <dbReference type="PROSITE" id="PS01124"/>
    </source>
</evidence>
<evidence type="ECO:0000256" key="12">
    <source>
        <dbReference type="PROSITE-ProRule" id="PRU00169"/>
    </source>
</evidence>
<keyword evidence="8" id="KW-0902">Two-component regulatory system</keyword>
<evidence type="ECO:0000256" key="8">
    <source>
        <dbReference type="ARBA" id="ARBA00023012"/>
    </source>
</evidence>
<evidence type="ECO:0000256" key="6">
    <source>
        <dbReference type="ARBA" id="ARBA00022777"/>
    </source>
</evidence>
<dbReference type="Gene3D" id="2.60.40.10">
    <property type="entry name" value="Immunoglobulins"/>
    <property type="match status" value="1"/>
</dbReference>
<dbReference type="FunFam" id="2.60.40.10:FF:000791">
    <property type="entry name" value="Two-component system sensor histidine kinase/response regulator"/>
    <property type="match status" value="1"/>
</dbReference>
<dbReference type="SUPFAM" id="SSF52172">
    <property type="entry name" value="CheY-like"/>
    <property type="match status" value="1"/>
</dbReference>
<evidence type="ECO:0000256" key="1">
    <source>
        <dbReference type="ARBA" id="ARBA00000085"/>
    </source>
</evidence>
<name>A0A9X1UV01_9FLAO</name>
<dbReference type="PROSITE" id="PS00041">
    <property type="entry name" value="HTH_ARAC_FAMILY_1"/>
    <property type="match status" value="1"/>
</dbReference>
<dbReference type="InterPro" id="IPR004358">
    <property type="entry name" value="Sig_transdc_His_kin-like_C"/>
</dbReference>
<evidence type="ECO:0000259" key="15">
    <source>
        <dbReference type="PROSITE" id="PS50109"/>
    </source>
</evidence>
<reference evidence="17" key="1">
    <citation type="submission" date="2021-12" db="EMBL/GenBank/DDBJ databases">
        <title>Description of Gramella crocea sp. nov., a new bacterium isolated from activated sludge.</title>
        <authorList>
            <person name="Zhang X."/>
        </authorList>
    </citation>
    <scope>NUCLEOTIDE SEQUENCE</scope>
    <source>
        <strain evidence="17">YB25</strain>
    </source>
</reference>
<evidence type="ECO:0000256" key="3">
    <source>
        <dbReference type="ARBA" id="ARBA00022553"/>
    </source>
</evidence>
<dbReference type="PROSITE" id="PS50110">
    <property type="entry name" value="RESPONSE_REGULATORY"/>
    <property type="match status" value="1"/>
</dbReference>
<dbReference type="Pfam" id="PF07494">
    <property type="entry name" value="Reg_prop"/>
    <property type="match status" value="7"/>
</dbReference>
<dbReference type="Pfam" id="PF12833">
    <property type="entry name" value="HTH_18"/>
    <property type="match status" value="1"/>
</dbReference>
<dbReference type="InterPro" id="IPR005467">
    <property type="entry name" value="His_kinase_dom"/>
</dbReference>
<dbReference type="SMART" id="SM00388">
    <property type="entry name" value="HisKA"/>
    <property type="match status" value="1"/>
</dbReference>
<feature type="modified residue" description="4-aspartylphosphate" evidence="12">
    <location>
        <position position="1156"/>
    </location>
</feature>
<dbReference type="InterPro" id="IPR011110">
    <property type="entry name" value="Reg_prop"/>
</dbReference>
<keyword evidence="18" id="KW-1185">Reference proteome</keyword>
<dbReference type="Gene3D" id="3.40.50.2300">
    <property type="match status" value="1"/>
</dbReference>
<dbReference type="Gene3D" id="3.30.565.10">
    <property type="entry name" value="Histidine kinase-like ATPase, C-terminal domain"/>
    <property type="match status" value="1"/>
</dbReference>
<evidence type="ECO:0000256" key="9">
    <source>
        <dbReference type="ARBA" id="ARBA00023015"/>
    </source>
</evidence>
<dbReference type="InterPro" id="IPR036890">
    <property type="entry name" value="HATPase_C_sf"/>
</dbReference>
<dbReference type="InterPro" id="IPR015943">
    <property type="entry name" value="WD40/YVTN_repeat-like_dom_sf"/>
</dbReference>
<dbReference type="InterPro" id="IPR009057">
    <property type="entry name" value="Homeodomain-like_sf"/>
</dbReference>
<organism evidence="17 18">
    <name type="scientific">Christiangramia crocea</name>
    <dbReference type="NCBI Taxonomy" id="2904124"/>
    <lineage>
        <taxon>Bacteria</taxon>
        <taxon>Pseudomonadati</taxon>
        <taxon>Bacteroidota</taxon>
        <taxon>Flavobacteriia</taxon>
        <taxon>Flavobacteriales</taxon>
        <taxon>Flavobacteriaceae</taxon>
        <taxon>Christiangramia</taxon>
    </lineage>
</organism>
<keyword evidence="9" id="KW-0805">Transcription regulation</keyword>
<dbReference type="InterPro" id="IPR011123">
    <property type="entry name" value="Y_Y_Y"/>
</dbReference>
<dbReference type="PROSITE" id="PS50109">
    <property type="entry name" value="HIS_KIN"/>
    <property type="match status" value="1"/>
</dbReference>
<dbReference type="Gene3D" id="1.10.287.130">
    <property type="match status" value="1"/>
</dbReference>
<evidence type="ECO:0000256" key="4">
    <source>
        <dbReference type="ARBA" id="ARBA00022679"/>
    </source>
</evidence>
<dbReference type="Pfam" id="PF00072">
    <property type="entry name" value="Response_reg"/>
    <property type="match status" value="1"/>
</dbReference>
<evidence type="ECO:0000256" key="11">
    <source>
        <dbReference type="ARBA" id="ARBA00023163"/>
    </source>
</evidence>
<keyword evidence="5" id="KW-0547">Nucleotide-binding</keyword>
<evidence type="ECO:0000259" key="16">
    <source>
        <dbReference type="PROSITE" id="PS50110"/>
    </source>
</evidence>
<gene>
    <name evidence="17" type="ORF">LU635_02735</name>
</gene>
<dbReference type="InterPro" id="IPR003661">
    <property type="entry name" value="HisK_dim/P_dom"/>
</dbReference>
<proteinExistence type="predicted"/>
<dbReference type="InterPro" id="IPR001789">
    <property type="entry name" value="Sig_transdc_resp-reg_receiver"/>
</dbReference>
<dbReference type="FunFam" id="3.30.565.10:FF:000037">
    <property type="entry name" value="Hybrid sensor histidine kinase/response regulator"/>
    <property type="match status" value="1"/>
</dbReference>
<dbReference type="InterPro" id="IPR036097">
    <property type="entry name" value="HisK_dim/P_sf"/>
</dbReference>
<evidence type="ECO:0000313" key="18">
    <source>
        <dbReference type="Proteomes" id="UP001139344"/>
    </source>
</evidence>